<comment type="caution">
    <text evidence="2">The sequence shown here is derived from an EMBL/GenBank/DDBJ whole genome shotgun (WGS) entry which is preliminary data.</text>
</comment>
<dbReference type="Proteomes" id="UP000594638">
    <property type="component" value="Unassembled WGS sequence"/>
</dbReference>
<organism evidence="2 3">
    <name type="scientific">Olea europaea subsp. europaea</name>
    <dbReference type="NCBI Taxonomy" id="158383"/>
    <lineage>
        <taxon>Eukaryota</taxon>
        <taxon>Viridiplantae</taxon>
        <taxon>Streptophyta</taxon>
        <taxon>Embryophyta</taxon>
        <taxon>Tracheophyta</taxon>
        <taxon>Spermatophyta</taxon>
        <taxon>Magnoliopsida</taxon>
        <taxon>eudicotyledons</taxon>
        <taxon>Gunneridae</taxon>
        <taxon>Pentapetalae</taxon>
        <taxon>asterids</taxon>
        <taxon>lamiids</taxon>
        <taxon>Lamiales</taxon>
        <taxon>Oleaceae</taxon>
        <taxon>Oleeae</taxon>
        <taxon>Olea</taxon>
    </lineage>
</organism>
<feature type="non-terminal residue" evidence="2">
    <location>
        <position position="71"/>
    </location>
</feature>
<sequence length="71" mass="7822">MVSIKEVGPAVNTRDSGLNVVENTQTENMKDLLLEDESSEEMTVRGNPTCAETSARKEDSTSFDSMEDHSK</sequence>
<evidence type="ECO:0000313" key="3">
    <source>
        <dbReference type="Proteomes" id="UP000594638"/>
    </source>
</evidence>
<evidence type="ECO:0000256" key="1">
    <source>
        <dbReference type="SAM" id="MobiDB-lite"/>
    </source>
</evidence>
<feature type="compositionally biased region" description="Basic and acidic residues" evidence="1">
    <location>
        <begin position="54"/>
        <end position="71"/>
    </location>
</feature>
<reference evidence="2 3" key="1">
    <citation type="submission" date="2019-12" db="EMBL/GenBank/DDBJ databases">
        <authorList>
            <person name="Alioto T."/>
            <person name="Alioto T."/>
            <person name="Gomez Garrido J."/>
        </authorList>
    </citation>
    <scope>NUCLEOTIDE SEQUENCE [LARGE SCALE GENOMIC DNA]</scope>
</reference>
<accession>A0A8S0R422</accession>
<evidence type="ECO:0000313" key="2">
    <source>
        <dbReference type="EMBL" id="CAA2974173.1"/>
    </source>
</evidence>
<gene>
    <name evidence="2" type="ORF">OLEA9_A099937</name>
</gene>
<keyword evidence="3" id="KW-1185">Reference proteome</keyword>
<proteinExistence type="predicted"/>
<dbReference type="Gramene" id="OE9A099937T1">
    <property type="protein sequence ID" value="OE9A099937C1"/>
    <property type="gene ID" value="OE9A099937"/>
</dbReference>
<protein>
    <submittedName>
        <fullName evidence="2">Uncharacterized protein</fullName>
    </submittedName>
</protein>
<name>A0A8S0R422_OLEEU</name>
<dbReference type="EMBL" id="CACTIH010002151">
    <property type="protein sequence ID" value="CAA2974173.1"/>
    <property type="molecule type" value="Genomic_DNA"/>
</dbReference>
<feature type="region of interest" description="Disordered" evidence="1">
    <location>
        <begin position="36"/>
        <end position="71"/>
    </location>
</feature>
<dbReference type="AlphaFoldDB" id="A0A8S0R422"/>